<accession>A0ABV7VY61</accession>
<dbReference type="Pfam" id="PF07728">
    <property type="entry name" value="AAA_5"/>
    <property type="match status" value="1"/>
</dbReference>
<dbReference type="RefSeq" id="WP_382170461.1">
    <property type="nucleotide sequence ID" value="NZ_JBHRXX010000001.1"/>
</dbReference>
<evidence type="ECO:0000313" key="3">
    <source>
        <dbReference type="EMBL" id="MFC3682479.1"/>
    </source>
</evidence>
<name>A0ABV7VY61_9BURK</name>
<feature type="domain" description="AAA+ ATPase" evidence="2">
    <location>
        <begin position="1310"/>
        <end position="1459"/>
    </location>
</feature>
<organism evidence="3 4">
    <name type="scientific">Hydrogenophaga luteola</name>
    <dbReference type="NCBI Taxonomy" id="1591122"/>
    <lineage>
        <taxon>Bacteria</taxon>
        <taxon>Pseudomonadati</taxon>
        <taxon>Pseudomonadota</taxon>
        <taxon>Betaproteobacteria</taxon>
        <taxon>Burkholderiales</taxon>
        <taxon>Comamonadaceae</taxon>
        <taxon>Hydrogenophaga</taxon>
    </lineage>
</organism>
<dbReference type="Proteomes" id="UP001595729">
    <property type="component" value="Unassembled WGS sequence"/>
</dbReference>
<protein>
    <submittedName>
        <fullName evidence="3">DNA repair ATPase</fullName>
    </submittedName>
</protein>
<evidence type="ECO:0000313" key="4">
    <source>
        <dbReference type="Proteomes" id="UP001595729"/>
    </source>
</evidence>
<gene>
    <name evidence="3" type="ORF">ACFOPI_02670</name>
</gene>
<evidence type="ECO:0000259" key="2">
    <source>
        <dbReference type="SMART" id="SM00382"/>
    </source>
</evidence>
<dbReference type="CDD" id="cd00009">
    <property type="entry name" value="AAA"/>
    <property type="match status" value="1"/>
</dbReference>
<dbReference type="InterPro" id="IPR011704">
    <property type="entry name" value="ATPase_dyneun-rel_AAA"/>
</dbReference>
<dbReference type="SMART" id="SM00382">
    <property type="entry name" value="AAA"/>
    <property type="match status" value="1"/>
</dbReference>
<dbReference type="Gene3D" id="3.40.50.300">
    <property type="entry name" value="P-loop containing nucleotide triphosphate hydrolases"/>
    <property type="match status" value="1"/>
</dbReference>
<keyword evidence="4" id="KW-1185">Reference proteome</keyword>
<dbReference type="InterPro" id="IPR003593">
    <property type="entry name" value="AAA+_ATPase"/>
</dbReference>
<proteinExistence type="predicted"/>
<dbReference type="SUPFAM" id="SSF52540">
    <property type="entry name" value="P-loop containing nucleoside triphosphate hydrolases"/>
    <property type="match status" value="1"/>
</dbReference>
<dbReference type="InterPro" id="IPR020958">
    <property type="entry name" value="DUF3686"/>
</dbReference>
<dbReference type="Pfam" id="PF25472">
    <property type="entry name" value="DUF7902"/>
    <property type="match status" value="1"/>
</dbReference>
<dbReference type="InterPro" id="IPR057224">
    <property type="entry name" value="DUF7902"/>
</dbReference>
<dbReference type="EMBL" id="JBHRXX010000001">
    <property type="protein sequence ID" value="MFC3682479.1"/>
    <property type="molecule type" value="Genomic_DNA"/>
</dbReference>
<sequence length="1748" mass="193525">MSDEHTASGAPAATQDDVERLVAEGGSYELLKKRLTTQGDALLGKAQALNEARLNAFGRSEQKLLLRTRARTENNCVARDLVRIGDVLLFGYNVFIGLKKETAVGDVFALYRLADHDGADELEAVPLAGSFLDDPRFLADFRELHAYYKHATLLQLRVTQDKLLAAFQIGQQLHDLRVFRWSIEPGGAVRYVDNRGERDMALPPTHDFEWTVATREDHVGGKYPHINVLDTIFVETLGGDLTVKVENNTETGLGIYSEPVEDKHQALVDAEVAWARLGLLILLRVKPYRESQTRYLVFNTRTQKVERIDAIGVSCVQLPEDHGIIFPGGMYLQSGEYKRFDLPPALSSSLRIKRVLRSPHGEEVLYVFYQPGGGHYVLFSYHLINKTLAAPIVAHGYARFPDGRMLVFLADSEEPTRVHPMQLWQTPFASEEHAASLPRGTGFFAKVGNAELVRGVSDLMGIARAVREQVPTRTAYDDLIRQCTRVGDAYFWLGETEAQQIGTELQAIVDGARQTLAEFEKVDSIRRETARALQQAEGEQHALLTDIASTLWRKPDDFVQALARLRERRGRLQPLRELRYADTAAIEAMDQALQEQQLQVGHKAMTFLADKGAFDGHQQALVQATAALAQASTSPALGKLLATLDEQAAGLDLLTEQLGSLPGGDAVVRTAILDRISALYADINRLRAEARSRRKSLGATEAAAEFGAQFKLFGQAVENALEFADTPEKCDEALTRLLAQLEELEGRFADHEVFITDVATKREAVVDALAARRQTLVEARQRRAQAVGEAAGRILDGIPRRVAGFTDIAQIHAYFAGDPLLAKLQQLMADLRGLGAQVQADDIATRLKTARDQAMRAVRDKGELVAADGNTLRFGRHAFTIQRQPLDLSLVPHQGGLSFQITGTDYLAPVQDPRLEALKARWDQALVSETAELSRAEYLAGCVVQAALQARDGLDWPSLVAAATESGEAAAGSDDAAPLLALLQRFAATRYQEGYQKGVHDQDAARLAAALVRMQDAAGLLAWGPTERTLALLYWQHGRFVNERDALHRRARAALQMQQLFGTQDALQAVEADCATALQRFADEFQPALGGVTIDEEQAATRCAQAAAYLVRQLAAHDGGTSAWVVSGPAQDLAEAFRRELERSGRWADWQRDLDACLPAERWHRAREWVGAFAAAQAPHEQGWGDEAAGVLCLPVPRERLNAVLQQRVDGLLGEHPRVAQGALDLNLNDFWRRFLHHQQRIVPAFEAWHRVRHELVSEEKKRLRLHQFQAKPLSTFVRNRLIDELYLPLIGNNLAKQIGAAGDAARSDRMGMLLLISPPGYGKTTLMEYVADRLGMVFVRINCPALGHDVVSIDPASAEHSAARQELEKLNLGLAMGNNVMLYLDDIQHTNPEFLQKFIALADGTRRIEGVWNGEPRSYDLRGKRFAVVMAGNPYTESGDVFKIPDMLANRADIYNLGDVLSGREALFALSYLENALTANPVLLPLSSRDPKDVHRLVQRAEGQDVPSTAFSHAYGAAELDELTELFKRLFRARDLLLKVNLSYIESAAQKDDYRTEPPFKLQGSYRNMTKLAAQITPQMRDDELDALLRDHYRGEAQTLTTGAEENLLKLAQLLGSPTADETRRWEAICEEFVRQRKLGGSDTDAGTRITAGLLDVARAVDGLKKPEDAPDGKTSEALRLAEAVLEIAVTYRTILLPLISATERRLKMDHSIRSEVERVANQLEEVKARHAEAQSQKPGQPPVSQS</sequence>
<reference evidence="4" key="1">
    <citation type="journal article" date="2019" name="Int. J. Syst. Evol. Microbiol.">
        <title>The Global Catalogue of Microorganisms (GCM) 10K type strain sequencing project: providing services to taxonomists for standard genome sequencing and annotation.</title>
        <authorList>
            <consortium name="The Broad Institute Genomics Platform"/>
            <consortium name="The Broad Institute Genome Sequencing Center for Infectious Disease"/>
            <person name="Wu L."/>
            <person name="Ma J."/>
        </authorList>
    </citation>
    <scope>NUCLEOTIDE SEQUENCE [LARGE SCALE GENOMIC DNA]</scope>
    <source>
        <strain evidence="4">KCTC 42501</strain>
    </source>
</reference>
<dbReference type="Pfam" id="PF12458">
    <property type="entry name" value="DUF3686"/>
    <property type="match status" value="1"/>
</dbReference>
<feature type="compositionally biased region" description="Polar residues" evidence="1">
    <location>
        <begin position="1735"/>
        <end position="1748"/>
    </location>
</feature>
<feature type="region of interest" description="Disordered" evidence="1">
    <location>
        <begin position="1729"/>
        <end position="1748"/>
    </location>
</feature>
<evidence type="ECO:0000256" key="1">
    <source>
        <dbReference type="SAM" id="MobiDB-lite"/>
    </source>
</evidence>
<dbReference type="InterPro" id="IPR027417">
    <property type="entry name" value="P-loop_NTPase"/>
</dbReference>
<comment type="caution">
    <text evidence="3">The sequence shown here is derived from an EMBL/GenBank/DDBJ whole genome shotgun (WGS) entry which is preliminary data.</text>
</comment>